<evidence type="ECO:0000256" key="1">
    <source>
        <dbReference type="SAM" id="MobiDB-lite"/>
    </source>
</evidence>
<dbReference type="Proteomes" id="UP000326553">
    <property type="component" value="Chromosome"/>
</dbReference>
<evidence type="ECO:0000259" key="3">
    <source>
        <dbReference type="Pfam" id="PF03372"/>
    </source>
</evidence>
<protein>
    <submittedName>
        <fullName evidence="4">Endonuclease/exonuclease/phosphatase family protein</fullName>
    </submittedName>
</protein>
<evidence type="ECO:0000256" key="2">
    <source>
        <dbReference type="SAM" id="Phobius"/>
    </source>
</evidence>
<keyword evidence="2" id="KW-0472">Membrane</keyword>
<keyword evidence="4" id="KW-0378">Hydrolase</keyword>
<dbReference type="GO" id="GO:0004519">
    <property type="term" value="F:endonuclease activity"/>
    <property type="evidence" value="ECO:0007669"/>
    <property type="project" value="UniProtKB-KW"/>
</dbReference>
<dbReference type="Pfam" id="PF03372">
    <property type="entry name" value="Exo_endo_phos"/>
    <property type="match status" value="1"/>
</dbReference>
<dbReference type="OrthoDB" id="2340043at2"/>
<organism evidence="4 5">
    <name type="scientific">Streptomyces alboniger</name>
    <dbReference type="NCBI Taxonomy" id="132473"/>
    <lineage>
        <taxon>Bacteria</taxon>
        <taxon>Bacillati</taxon>
        <taxon>Actinomycetota</taxon>
        <taxon>Actinomycetes</taxon>
        <taxon>Kitasatosporales</taxon>
        <taxon>Streptomycetaceae</taxon>
        <taxon>Streptomyces</taxon>
        <taxon>Streptomyces aurantiacus group</taxon>
    </lineage>
</organism>
<accession>A0A5J6HI42</accession>
<keyword evidence="4" id="KW-0269">Exonuclease</keyword>
<evidence type="ECO:0000313" key="5">
    <source>
        <dbReference type="Proteomes" id="UP000326553"/>
    </source>
</evidence>
<dbReference type="RefSeq" id="WP_150477114.1">
    <property type="nucleotide sequence ID" value="NZ_CP023695.1"/>
</dbReference>
<feature type="compositionally biased region" description="Low complexity" evidence="1">
    <location>
        <begin position="9"/>
        <end position="23"/>
    </location>
</feature>
<proteinExistence type="predicted"/>
<keyword evidence="2" id="KW-1133">Transmembrane helix</keyword>
<keyword evidence="2" id="KW-0812">Transmembrane</keyword>
<dbReference type="GO" id="GO:0004527">
    <property type="term" value="F:exonuclease activity"/>
    <property type="evidence" value="ECO:0007669"/>
    <property type="project" value="UniProtKB-KW"/>
</dbReference>
<feature type="transmembrane region" description="Helical" evidence="2">
    <location>
        <begin position="64"/>
        <end position="83"/>
    </location>
</feature>
<feature type="transmembrane region" description="Helical" evidence="2">
    <location>
        <begin position="90"/>
        <end position="105"/>
    </location>
</feature>
<keyword evidence="4" id="KW-0255">Endonuclease</keyword>
<reference evidence="4 5" key="1">
    <citation type="submission" date="2017-09" db="EMBL/GenBank/DDBJ databases">
        <authorList>
            <person name="Lee N."/>
            <person name="Cho B.-K."/>
        </authorList>
    </citation>
    <scope>NUCLEOTIDE SEQUENCE [LARGE SCALE GENOMIC DNA]</scope>
    <source>
        <strain evidence="4 5">ATCC 12461</strain>
    </source>
</reference>
<evidence type="ECO:0000313" key="4">
    <source>
        <dbReference type="EMBL" id="QEV19178.1"/>
    </source>
</evidence>
<feature type="region of interest" description="Disordered" evidence="1">
    <location>
        <begin position="1"/>
        <end position="31"/>
    </location>
</feature>
<dbReference type="SUPFAM" id="SSF56219">
    <property type="entry name" value="DNase I-like"/>
    <property type="match status" value="1"/>
</dbReference>
<dbReference type="Gene3D" id="3.60.10.10">
    <property type="entry name" value="Endonuclease/exonuclease/phosphatase"/>
    <property type="match status" value="1"/>
</dbReference>
<keyword evidence="4" id="KW-0540">Nuclease</keyword>
<dbReference type="EMBL" id="CP023695">
    <property type="protein sequence ID" value="QEV19178.1"/>
    <property type="molecule type" value="Genomic_DNA"/>
</dbReference>
<dbReference type="AlphaFoldDB" id="A0A5J6HI42"/>
<keyword evidence="5" id="KW-1185">Reference proteome</keyword>
<feature type="transmembrane region" description="Helical" evidence="2">
    <location>
        <begin position="33"/>
        <end position="52"/>
    </location>
</feature>
<name>A0A5J6HI42_STRAD</name>
<sequence>MDSVTANPATEPEAEAAAEAGTHTRGRRRRRGTAWSGGILLSGVSAVLGFRLADSDGPTPVPQLLAFLPWLLLPTATALLLTVLARWRTGMVWGVAALGLLAWYMEPYGNTDAPKGRAVAELRVMTSNVEYDRETAGLLRAVREERPDLLFVEECDHACSATLREELPRAEYPYRASVDAYGPEGSVLLSKVPLKRAPRIPATLGMPAAVADVKGHPVRVQLAHPMPPMPRQVGLWREELGKIREYAAAGEGRSTIIAGDFNATQDHAAFRAILDAGRLRDAARLDGSSRAPSWPTAVPSPLGAQIDHVLATPDFSARDARFLEIGDTDHRTLVVTLTLHRPEKER</sequence>
<dbReference type="KEGG" id="salw:CP975_18240"/>
<dbReference type="InterPro" id="IPR036691">
    <property type="entry name" value="Endo/exonu/phosph_ase_sf"/>
</dbReference>
<feature type="domain" description="Endonuclease/exonuclease/phosphatase" evidence="3">
    <location>
        <begin position="125"/>
        <end position="330"/>
    </location>
</feature>
<gene>
    <name evidence="4" type="ORF">CP975_18240</name>
</gene>
<dbReference type="InterPro" id="IPR005135">
    <property type="entry name" value="Endo/exonuclease/phosphatase"/>
</dbReference>